<feature type="compositionally biased region" description="Low complexity" evidence="1">
    <location>
        <begin position="22"/>
        <end position="33"/>
    </location>
</feature>
<keyword evidence="4" id="KW-1185">Reference proteome</keyword>
<reference evidence="3 4" key="1">
    <citation type="submission" date="2012-08" db="EMBL/GenBank/DDBJ databases">
        <title>Oryza genome evolution.</title>
        <authorList>
            <person name="Wing R.A."/>
        </authorList>
    </citation>
    <scope>NUCLEOTIDE SEQUENCE</scope>
</reference>
<evidence type="ECO:0000313" key="3">
    <source>
        <dbReference type="EnsemblPlants" id="LPERR11G01620.1"/>
    </source>
</evidence>
<feature type="region of interest" description="Disordered" evidence="1">
    <location>
        <begin position="1"/>
        <end position="45"/>
    </location>
</feature>
<organism evidence="3 4">
    <name type="scientific">Leersia perrieri</name>
    <dbReference type="NCBI Taxonomy" id="77586"/>
    <lineage>
        <taxon>Eukaryota</taxon>
        <taxon>Viridiplantae</taxon>
        <taxon>Streptophyta</taxon>
        <taxon>Embryophyta</taxon>
        <taxon>Tracheophyta</taxon>
        <taxon>Spermatophyta</taxon>
        <taxon>Magnoliopsida</taxon>
        <taxon>Liliopsida</taxon>
        <taxon>Poales</taxon>
        <taxon>Poaceae</taxon>
        <taxon>BOP clade</taxon>
        <taxon>Oryzoideae</taxon>
        <taxon>Oryzeae</taxon>
        <taxon>Oryzinae</taxon>
        <taxon>Leersia</taxon>
    </lineage>
</organism>
<dbReference type="EnsemblPlants" id="LPERR11G01620.1">
    <property type="protein sequence ID" value="LPERR11G01620.1"/>
    <property type="gene ID" value="LPERR11G01620"/>
</dbReference>
<protein>
    <recommendedName>
        <fullName evidence="2">VQ domain-containing protein</fullName>
    </recommendedName>
</protein>
<feature type="domain" description="VQ" evidence="2">
    <location>
        <begin position="44"/>
        <end position="63"/>
    </location>
</feature>
<evidence type="ECO:0000313" key="4">
    <source>
        <dbReference type="Proteomes" id="UP000032180"/>
    </source>
</evidence>
<dbReference type="Pfam" id="PF05678">
    <property type="entry name" value="VQ"/>
    <property type="match status" value="1"/>
</dbReference>
<accession>A0A0D9XNQ0</accession>
<dbReference type="AlphaFoldDB" id="A0A0D9XNQ0"/>
<evidence type="ECO:0000256" key="1">
    <source>
        <dbReference type="SAM" id="MobiDB-lite"/>
    </source>
</evidence>
<feature type="compositionally biased region" description="Low complexity" evidence="1">
    <location>
        <begin position="1"/>
        <end position="10"/>
    </location>
</feature>
<sequence>MPMNMLRLPMAAPPPPHTRCLASSAAASTPPLRRIAKRRPRPSRLPTTYISADPANFRRMVHQDPFRVVTSWYQSLVLLLWKYVNKKLDYVLKRLEKLDILEYKLGFID</sequence>
<dbReference type="Gramene" id="LPERR11G01620.1">
    <property type="protein sequence ID" value="LPERR11G01620.1"/>
    <property type="gene ID" value="LPERR11G01620"/>
</dbReference>
<dbReference type="InterPro" id="IPR008889">
    <property type="entry name" value="VQ"/>
</dbReference>
<dbReference type="Proteomes" id="UP000032180">
    <property type="component" value="Chromosome 11"/>
</dbReference>
<evidence type="ECO:0000259" key="2">
    <source>
        <dbReference type="Pfam" id="PF05678"/>
    </source>
</evidence>
<name>A0A0D9XNQ0_9ORYZ</name>
<reference evidence="4" key="2">
    <citation type="submission" date="2013-12" db="EMBL/GenBank/DDBJ databases">
        <authorList>
            <person name="Yu Y."/>
            <person name="Lee S."/>
            <person name="de Baynast K."/>
            <person name="Wissotski M."/>
            <person name="Liu L."/>
            <person name="Talag J."/>
            <person name="Goicoechea J."/>
            <person name="Angelova A."/>
            <person name="Jetty R."/>
            <person name="Kudrna D."/>
            <person name="Golser W."/>
            <person name="Rivera L."/>
            <person name="Zhang J."/>
            <person name="Wing R."/>
        </authorList>
    </citation>
    <scope>NUCLEOTIDE SEQUENCE</scope>
</reference>
<reference evidence="3" key="3">
    <citation type="submission" date="2015-04" db="UniProtKB">
        <authorList>
            <consortium name="EnsemblPlants"/>
        </authorList>
    </citation>
    <scope>IDENTIFICATION</scope>
</reference>
<dbReference type="HOGENOM" id="CLU_2187695_0_0_1"/>
<proteinExistence type="predicted"/>